<dbReference type="CDD" id="cd03444">
    <property type="entry name" value="Thioesterase_II_repeat1"/>
    <property type="match status" value="1"/>
</dbReference>
<dbReference type="PANTHER" id="PTHR11066">
    <property type="entry name" value="ACYL-COA THIOESTERASE"/>
    <property type="match status" value="1"/>
</dbReference>
<comment type="caution">
    <text evidence="5">The sequence shown here is derived from an EMBL/GenBank/DDBJ whole genome shotgun (WGS) entry which is preliminary data.</text>
</comment>
<name>A0A9P4NPV5_9PEZI</name>
<dbReference type="Pfam" id="PF20789">
    <property type="entry name" value="4HBT_3C"/>
    <property type="match status" value="1"/>
</dbReference>
<keyword evidence="2" id="KW-0378">Hydrolase</keyword>
<keyword evidence="6" id="KW-1185">Reference proteome</keyword>
<dbReference type="Proteomes" id="UP000800235">
    <property type="component" value="Unassembled WGS sequence"/>
</dbReference>
<evidence type="ECO:0000259" key="3">
    <source>
        <dbReference type="Pfam" id="PF13622"/>
    </source>
</evidence>
<dbReference type="InterPro" id="IPR029069">
    <property type="entry name" value="HotDog_dom_sf"/>
</dbReference>
<feature type="domain" description="Acyl-CoA thioesterase-like N-terminal HotDog" evidence="3">
    <location>
        <begin position="39"/>
        <end position="119"/>
    </location>
</feature>
<dbReference type="CDD" id="cd03445">
    <property type="entry name" value="Thioesterase_II_repeat2"/>
    <property type="match status" value="1"/>
</dbReference>
<dbReference type="GO" id="GO:0006637">
    <property type="term" value="P:acyl-CoA metabolic process"/>
    <property type="evidence" value="ECO:0007669"/>
    <property type="project" value="InterPro"/>
</dbReference>
<gene>
    <name evidence="5" type="ORF">EJ08DRAFT_671117</name>
</gene>
<dbReference type="PANTHER" id="PTHR11066:SF64">
    <property type="entry name" value="ACYL-COA THIOESTERASE (AFU_ORTHOLOGUE AFUA_1G12060)"/>
    <property type="match status" value="1"/>
</dbReference>
<dbReference type="AlphaFoldDB" id="A0A9P4NPV5"/>
<accession>A0A9P4NPV5</accession>
<dbReference type="Pfam" id="PF13622">
    <property type="entry name" value="4HBT_3"/>
    <property type="match status" value="1"/>
</dbReference>
<evidence type="ECO:0000313" key="5">
    <source>
        <dbReference type="EMBL" id="KAF2429149.1"/>
    </source>
</evidence>
<dbReference type="EMBL" id="MU007049">
    <property type="protein sequence ID" value="KAF2429149.1"/>
    <property type="molecule type" value="Genomic_DNA"/>
</dbReference>
<dbReference type="SUPFAM" id="SSF54637">
    <property type="entry name" value="Thioesterase/thiol ester dehydrase-isomerase"/>
    <property type="match status" value="2"/>
</dbReference>
<dbReference type="GO" id="GO:0009062">
    <property type="term" value="P:fatty acid catabolic process"/>
    <property type="evidence" value="ECO:0007669"/>
    <property type="project" value="TreeGrafter"/>
</dbReference>
<proteinExistence type="inferred from homology"/>
<evidence type="ECO:0000313" key="6">
    <source>
        <dbReference type="Proteomes" id="UP000800235"/>
    </source>
</evidence>
<dbReference type="InterPro" id="IPR049449">
    <property type="entry name" value="TesB_ACOT8-like_N"/>
</dbReference>
<dbReference type="GO" id="GO:0047617">
    <property type="term" value="F:fatty acyl-CoA hydrolase activity"/>
    <property type="evidence" value="ECO:0007669"/>
    <property type="project" value="InterPro"/>
</dbReference>
<dbReference type="Gene3D" id="2.40.160.210">
    <property type="entry name" value="Acyl-CoA thioesterase, double hotdog domain"/>
    <property type="match status" value="1"/>
</dbReference>
<evidence type="ECO:0000259" key="4">
    <source>
        <dbReference type="Pfam" id="PF20789"/>
    </source>
</evidence>
<evidence type="ECO:0000256" key="2">
    <source>
        <dbReference type="ARBA" id="ARBA00022801"/>
    </source>
</evidence>
<dbReference type="InterPro" id="IPR049450">
    <property type="entry name" value="ACOT8-like_C"/>
</dbReference>
<dbReference type="OrthoDB" id="68328at2759"/>
<dbReference type="InterPro" id="IPR042171">
    <property type="entry name" value="Acyl-CoA_hotdog"/>
</dbReference>
<evidence type="ECO:0000256" key="1">
    <source>
        <dbReference type="ARBA" id="ARBA00006538"/>
    </source>
</evidence>
<reference evidence="5" key="1">
    <citation type="journal article" date="2020" name="Stud. Mycol.">
        <title>101 Dothideomycetes genomes: a test case for predicting lifestyles and emergence of pathogens.</title>
        <authorList>
            <person name="Haridas S."/>
            <person name="Albert R."/>
            <person name="Binder M."/>
            <person name="Bloem J."/>
            <person name="Labutti K."/>
            <person name="Salamov A."/>
            <person name="Andreopoulos B."/>
            <person name="Baker S."/>
            <person name="Barry K."/>
            <person name="Bills G."/>
            <person name="Bluhm B."/>
            <person name="Cannon C."/>
            <person name="Castanera R."/>
            <person name="Culley D."/>
            <person name="Daum C."/>
            <person name="Ezra D."/>
            <person name="Gonzalez J."/>
            <person name="Henrissat B."/>
            <person name="Kuo A."/>
            <person name="Liang C."/>
            <person name="Lipzen A."/>
            <person name="Lutzoni F."/>
            <person name="Magnuson J."/>
            <person name="Mondo S."/>
            <person name="Nolan M."/>
            <person name="Ohm R."/>
            <person name="Pangilinan J."/>
            <person name="Park H.-J."/>
            <person name="Ramirez L."/>
            <person name="Alfaro M."/>
            <person name="Sun H."/>
            <person name="Tritt A."/>
            <person name="Yoshinaga Y."/>
            <person name="Zwiers L.-H."/>
            <person name="Turgeon B."/>
            <person name="Goodwin S."/>
            <person name="Spatafora J."/>
            <person name="Crous P."/>
            <person name="Grigoriev I."/>
        </authorList>
    </citation>
    <scope>NUCLEOTIDE SEQUENCE</scope>
    <source>
        <strain evidence="5">CBS 130266</strain>
    </source>
</reference>
<comment type="similarity">
    <text evidence="1">Belongs to the C/M/P thioester hydrolase family.</text>
</comment>
<dbReference type="GO" id="GO:0005782">
    <property type="term" value="C:peroxisomal matrix"/>
    <property type="evidence" value="ECO:0007669"/>
    <property type="project" value="UniProtKB-SubCell"/>
</dbReference>
<protein>
    <submittedName>
        <fullName evidence="5">Thioesterase/thiol ester dehydrase-isomerase</fullName>
    </submittedName>
</protein>
<feature type="domain" description="Acyl-CoA thioesterase-like C-terminal" evidence="4">
    <location>
        <begin position="157"/>
        <end position="309"/>
    </location>
</feature>
<organism evidence="5 6">
    <name type="scientific">Tothia fuscella</name>
    <dbReference type="NCBI Taxonomy" id="1048955"/>
    <lineage>
        <taxon>Eukaryota</taxon>
        <taxon>Fungi</taxon>
        <taxon>Dikarya</taxon>
        <taxon>Ascomycota</taxon>
        <taxon>Pezizomycotina</taxon>
        <taxon>Dothideomycetes</taxon>
        <taxon>Pleosporomycetidae</taxon>
        <taxon>Venturiales</taxon>
        <taxon>Cylindrosympodiaceae</taxon>
        <taxon>Tothia</taxon>
    </lineage>
</organism>
<dbReference type="InterPro" id="IPR003703">
    <property type="entry name" value="Acyl_CoA_thio"/>
</dbReference>
<sequence length="347" mass="39108">MPKEWVNGNDYKSFAELMTLVKVNDNTYESASPAYSPGGFTRAYGGHVYCQAPWAAAHTVKKGFVLHSVTGWFTLQGDTTKPFRYRVEIIREGGGFCQRQVYVTQHPTKEVCFTCICSFKRPEPSYAERQLKVDIQEKYASVLRGRKIEDWPECPGVDSPYWWAVEQKRGFVDPFPGLNMRKVGMAAYNKPRPTLERKQLQYYQVIGDMPDDANLHACAHLYASDRNGLFPIPNFLDIGDNYTAIASLNHTVIFHVEGQDLSLTAENGEKHWFVHEIAIDKIGHGRALHVGKVWREDGLHVATCFQDGMLRMPKPETGGGRGRDLSMRVSAQSAFAGGVKKKGEEKL</sequence>